<evidence type="ECO:0000259" key="3">
    <source>
        <dbReference type="Pfam" id="PF13276"/>
    </source>
</evidence>
<accession>A0A1G7XE30</accession>
<dbReference type="Pfam" id="PF02517">
    <property type="entry name" value="Rce1-like"/>
    <property type="match status" value="1"/>
</dbReference>
<dbReference type="PANTHER" id="PTHR36435">
    <property type="entry name" value="SLR1288 PROTEIN"/>
    <property type="match status" value="1"/>
</dbReference>
<evidence type="ECO:0000313" key="4">
    <source>
        <dbReference type="EMBL" id="SDG82404.1"/>
    </source>
</evidence>
<dbReference type="GO" id="GO:0004175">
    <property type="term" value="F:endopeptidase activity"/>
    <property type="evidence" value="ECO:0007669"/>
    <property type="project" value="UniProtKB-ARBA"/>
</dbReference>
<reference evidence="4 5" key="1">
    <citation type="submission" date="2016-10" db="EMBL/GenBank/DDBJ databases">
        <authorList>
            <person name="de Groot N.N."/>
        </authorList>
    </citation>
    <scope>NUCLEOTIDE SEQUENCE [LARGE SCALE GENOMIC DNA]</scope>
    <source>
        <strain evidence="4 5">L 420-91</strain>
    </source>
</reference>
<dbReference type="InterPro" id="IPR003675">
    <property type="entry name" value="Rce1/LyrA-like_dom"/>
</dbReference>
<sequence length="232" mass="27612">MSDEQIKEWLMEGMEGEAYAYGYRKLTVFLRRTYGLCINKKKVYRLCKEMDILRPQRQKRDSYPKKLARNRIITGSNQLFETDIKYGYIEKTASFSSSPFWTYMTVRSLRIIWVCPVRQRMRVVRYNRHYLNGNYLEQIRFPFFVPITEEIIFRGLIYKYLCRKYGFGIATIGSALIFTMAHFFVPMLWAALFIMGCCLAYLFKTYQSIFAPLSLHILTNSINIIALSWILF</sequence>
<dbReference type="InterPro" id="IPR052710">
    <property type="entry name" value="CAAX_protease"/>
</dbReference>
<dbReference type="AlphaFoldDB" id="A0A1G7XE30"/>
<evidence type="ECO:0000259" key="2">
    <source>
        <dbReference type="Pfam" id="PF02517"/>
    </source>
</evidence>
<feature type="domain" description="CAAX prenyl protease 2/Lysostaphin resistance protein A-like" evidence="2">
    <location>
        <begin position="139"/>
        <end position="221"/>
    </location>
</feature>
<protein>
    <submittedName>
        <fullName evidence="4">HTH-like domain-containing protein</fullName>
    </submittedName>
</protein>
<name>A0A1G7XE30_ANETH</name>
<dbReference type="InterPro" id="IPR025948">
    <property type="entry name" value="HTH-like_dom"/>
</dbReference>
<proteinExistence type="predicted"/>
<feature type="transmembrane region" description="Helical" evidence="1">
    <location>
        <begin position="165"/>
        <end position="181"/>
    </location>
</feature>
<dbReference type="Proteomes" id="UP000198956">
    <property type="component" value="Unassembled WGS sequence"/>
</dbReference>
<gene>
    <name evidence="4" type="ORF">SAMN04489735_1003165</name>
</gene>
<feature type="transmembrane region" description="Helical" evidence="1">
    <location>
        <begin position="210"/>
        <end position="231"/>
    </location>
</feature>
<evidence type="ECO:0000313" key="5">
    <source>
        <dbReference type="Proteomes" id="UP000198956"/>
    </source>
</evidence>
<dbReference type="Pfam" id="PF13276">
    <property type="entry name" value="HTH_21"/>
    <property type="match status" value="1"/>
</dbReference>
<dbReference type="PANTHER" id="PTHR36435:SF1">
    <property type="entry name" value="CAAX AMINO TERMINAL PROTEASE FAMILY PROTEIN"/>
    <property type="match status" value="1"/>
</dbReference>
<dbReference type="EMBL" id="FNDE01000003">
    <property type="protein sequence ID" value="SDG82404.1"/>
    <property type="molecule type" value="Genomic_DNA"/>
</dbReference>
<organism evidence="4 5">
    <name type="scientific">Aneurinibacillus thermoaerophilus</name>
    <dbReference type="NCBI Taxonomy" id="143495"/>
    <lineage>
        <taxon>Bacteria</taxon>
        <taxon>Bacillati</taxon>
        <taxon>Bacillota</taxon>
        <taxon>Bacilli</taxon>
        <taxon>Bacillales</taxon>
        <taxon>Paenibacillaceae</taxon>
        <taxon>Aneurinibacillus group</taxon>
        <taxon>Aneurinibacillus</taxon>
    </lineage>
</organism>
<dbReference type="GO" id="GO:0080120">
    <property type="term" value="P:CAAX-box protein maturation"/>
    <property type="evidence" value="ECO:0007669"/>
    <property type="project" value="UniProtKB-ARBA"/>
</dbReference>
<keyword evidence="1" id="KW-0812">Transmembrane</keyword>
<evidence type="ECO:0000256" key="1">
    <source>
        <dbReference type="SAM" id="Phobius"/>
    </source>
</evidence>
<feature type="domain" description="HTH-like" evidence="3">
    <location>
        <begin position="18"/>
        <end position="60"/>
    </location>
</feature>
<keyword evidence="1" id="KW-0472">Membrane</keyword>
<keyword evidence="1" id="KW-1133">Transmembrane helix</keyword>